<evidence type="ECO:0000313" key="2">
    <source>
        <dbReference type="Proteomes" id="UP000322079"/>
    </source>
</evidence>
<dbReference type="AlphaFoldDB" id="A0A5C1DGP7"/>
<dbReference type="RefSeq" id="WP_149295499.1">
    <property type="nucleotide sequence ID" value="NZ_CP043473.1"/>
</dbReference>
<sequence length="357" mass="39555">MTAIHIRQAVLTIKAGRRARQLLQQGLRPEQVAMLPGAAGGPKAVGLTGLDQAVFRWLASAPRERDLVGASIGAWRFACAMQPDPAAALRRLADRYTEERYHPGVTTTQITAQTRQMLRDILGADGLQAILNHPHHRLSLLLVQSRGLANREGKAALLSGLALAAALNAVSRPLIRYSFSRVICHDPRSALRFRPQDHIPTRLQSLNADNLETALMGTVAIPGVLNGVQLPQAPQAIYRDGGLTDYHIDFPFAHGDEIALYPHFTDRIVPGWFDKTLPWRKPSADNHANTVLLAPSREYLAALPGRGLPDRKDFRRYLGRDELRREHWRAATAESQRLGDAFLEWLEKPGKIAVQPL</sequence>
<evidence type="ECO:0000313" key="1">
    <source>
        <dbReference type="EMBL" id="QEL55129.1"/>
    </source>
</evidence>
<gene>
    <name evidence="1" type="ORF">FYK34_05885</name>
</gene>
<dbReference type="KEGG" id="chrm:FYK34_05885"/>
<organism evidence="1 2">
    <name type="scientific">Chromobacterium paludis</name>
    <dbReference type="NCBI Taxonomy" id="2605945"/>
    <lineage>
        <taxon>Bacteria</taxon>
        <taxon>Pseudomonadati</taxon>
        <taxon>Pseudomonadota</taxon>
        <taxon>Betaproteobacteria</taxon>
        <taxon>Neisseriales</taxon>
        <taxon>Chromobacteriaceae</taxon>
        <taxon>Chromobacterium</taxon>
    </lineage>
</organism>
<name>A0A5C1DGP7_9NEIS</name>
<reference evidence="1 2" key="1">
    <citation type="submission" date="2019-08" db="EMBL/GenBank/DDBJ databases">
        <title>Chromobacterium paludis, a novel bacterium isolated from a Maryland marsh pond.</title>
        <authorList>
            <person name="Blackburn M.B."/>
            <person name="Gundersen-Rindal D.E."/>
        </authorList>
    </citation>
    <scope>NUCLEOTIDE SEQUENCE [LARGE SCALE GENOMIC DNA]</scope>
    <source>
        <strain evidence="2">IIBBL 257-1</strain>
    </source>
</reference>
<dbReference type="SUPFAM" id="SSF52151">
    <property type="entry name" value="FabD/lysophospholipase-like"/>
    <property type="match status" value="1"/>
</dbReference>
<dbReference type="InterPro" id="IPR016035">
    <property type="entry name" value="Acyl_Trfase/lysoPLipase"/>
</dbReference>
<dbReference type="Proteomes" id="UP000322079">
    <property type="component" value="Chromosome"/>
</dbReference>
<accession>A0A5C1DGP7</accession>
<dbReference type="EMBL" id="CP043473">
    <property type="protein sequence ID" value="QEL55129.1"/>
    <property type="molecule type" value="Genomic_DNA"/>
</dbReference>
<protein>
    <recommendedName>
        <fullName evidence="3">Patatin-like phospholipase family protein</fullName>
    </recommendedName>
</protein>
<evidence type="ECO:0008006" key="3">
    <source>
        <dbReference type="Google" id="ProtNLM"/>
    </source>
</evidence>
<keyword evidence="2" id="KW-1185">Reference proteome</keyword>
<proteinExistence type="predicted"/>